<feature type="domain" description="Cytochrome c-552/DMSO reductase-like haem-binding" evidence="6">
    <location>
        <begin position="19"/>
        <end position="205"/>
    </location>
</feature>
<dbReference type="STRING" id="465721.ACG33_10680"/>
<dbReference type="Pfam" id="PF09459">
    <property type="entry name" value="EB_dh"/>
    <property type="match status" value="1"/>
</dbReference>
<protein>
    <submittedName>
        <fullName evidence="7">Putative steroid C25 dehydrogenase (S25dC4)</fullName>
    </submittedName>
</protein>
<accession>A0A127FD62</accession>
<dbReference type="GO" id="GO:0046872">
    <property type="term" value="F:metal ion binding"/>
    <property type="evidence" value="ECO:0007669"/>
    <property type="project" value="UniProtKB-KW"/>
</dbReference>
<dbReference type="SMART" id="SM00887">
    <property type="entry name" value="EB_dh"/>
    <property type="match status" value="1"/>
</dbReference>
<organism evidence="7 8">
    <name type="scientific">Steroidobacter denitrificans</name>
    <dbReference type="NCBI Taxonomy" id="465721"/>
    <lineage>
        <taxon>Bacteria</taxon>
        <taxon>Pseudomonadati</taxon>
        <taxon>Pseudomonadota</taxon>
        <taxon>Gammaproteobacteria</taxon>
        <taxon>Steroidobacterales</taxon>
        <taxon>Steroidobacteraceae</taxon>
        <taxon>Steroidobacter</taxon>
    </lineage>
</organism>
<evidence type="ECO:0000256" key="1">
    <source>
        <dbReference type="ARBA" id="ARBA00022448"/>
    </source>
</evidence>
<gene>
    <name evidence="7" type="ORF">ACG33_10680</name>
</gene>
<dbReference type="AlphaFoldDB" id="A0A127FD62"/>
<evidence type="ECO:0000256" key="2">
    <source>
        <dbReference type="ARBA" id="ARBA00022617"/>
    </source>
</evidence>
<keyword evidence="4" id="KW-0249">Electron transport</keyword>
<evidence type="ECO:0000313" key="7">
    <source>
        <dbReference type="EMBL" id="AMN47555.1"/>
    </source>
</evidence>
<name>A0A127FD62_STEDE</name>
<dbReference type="GO" id="GO:0020037">
    <property type="term" value="F:heme binding"/>
    <property type="evidence" value="ECO:0007669"/>
    <property type="project" value="InterPro"/>
</dbReference>
<keyword evidence="3" id="KW-0479">Metal-binding</keyword>
<dbReference type="InterPro" id="IPR019020">
    <property type="entry name" value="Cyt-c552/DMSO_Rdtase_haem-bd"/>
</dbReference>
<sequence>MRAIYTPELTLKDYLVIDHDCWGRANGVNLQMVETPIAMQPTDAIRAQWKGRKHGVVTQARLAALHNGTVLGFRLEWADASVDERIVDNDQFVDAAAIMLPSVPKAPILLMGQKGAPVNAWYWRADEGVDGRNIVSEGYGTTRTVTPKTVICNQQWRKGTWSVVITRALALKTSEPIAQMKPAEQLPYGVAIWEGGNQERAGIKSFALSIEDLILDAAS</sequence>
<evidence type="ECO:0000256" key="5">
    <source>
        <dbReference type="ARBA" id="ARBA00023004"/>
    </source>
</evidence>
<proteinExistence type="predicted"/>
<evidence type="ECO:0000313" key="8">
    <source>
        <dbReference type="Proteomes" id="UP000070250"/>
    </source>
</evidence>
<dbReference type="Gene3D" id="2.60.40.1190">
    <property type="match status" value="1"/>
</dbReference>
<keyword evidence="1" id="KW-0813">Transport</keyword>
<evidence type="ECO:0000256" key="4">
    <source>
        <dbReference type="ARBA" id="ARBA00022982"/>
    </source>
</evidence>
<keyword evidence="8" id="KW-1185">Reference proteome</keyword>
<reference evidence="7 8" key="1">
    <citation type="submission" date="2015-06" db="EMBL/GenBank/DDBJ databases">
        <title>A Comprehensive Approach to Explore the Metabolic and Phylogenetic Diversity of Bacterial Steroid Degradation in the Environment: Testosterone as an Example.</title>
        <authorList>
            <person name="Yang F.-C."/>
            <person name="Chen Y.-L."/>
            <person name="Yu C.-P."/>
            <person name="Tang S.-L."/>
            <person name="Wang P.-H."/>
            <person name="Ismail W."/>
            <person name="Wang C.-H."/>
            <person name="Yang C.-Y."/>
            <person name="Chiang Y.-R."/>
        </authorList>
    </citation>
    <scope>NUCLEOTIDE SEQUENCE [LARGE SCALE GENOMIC DNA]</scope>
    <source>
        <strain evidence="7 8">DSM 18526</strain>
    </source>
</reference>
<dbReference type="OrthoDB" id="9772663at2"/>
<keyword evidence="5" id="KW-0408">Iron</keyword>
<dbReference type="EMBL" id="CP011971">
    <property type="protein sequence ID" value="AMN47555.1"/>
    <property type="molecule type" value="Genomic_DNA"/>
</dbReference>
<keyword evidence="2" id="KW-0349">Heme</keyword>
<dbReference type="KEGG" id="sdf:ACG33_10680"/>
<dbReference type="Proteomes" id="UP000070250">
    <property type="component" value="Chromosome"/>
</dbReference>
<evidence type="ECO:0000259" key="6">
    <source>
        <dbReference type="SMART" id="SM00887"/>
    </source>
</evidence>
<evidence type="ECO:0000256" key="3">
    <source>
        <dbReference type="ARBA" id="ARBA00022723"/>
    </source>
</evidence>
<dbReference type="RefSeq" id="WP_066921074.1">
    <property type="nucleotide sequence ID" value="NZ_CP011971.1"/>
</dbReference>